<organism evidence="1 2">
    <name type="scientific">Vibrio variabilis</name>
    <dbReference type="NCBI Taxonomy" id="990271"/>
    <lineage>
        <taxon>Bacteria</taxon>
        <taxon>Pseudomonadati</taxon>
        <taxon>Pseudomonadota</taxon>
        <taxon>Gammaproteobacteria</taxon>
        <taxon>Vibrionales</taxon>
        <taxon>Vibrionaceae</taxon>
        <taxon>Vibrio</taxon>
    </lineage>
</organism>
<proteinExistence type="predicted"/>
<sequence length="98" mass="10786">MKKTNLAIGIGLSMALLSVLTVVKSQEGKGDLVEVTRFPSRYMDANQPMFELEMGARVAKDTYDYWNLPTDSPSARPMTTVSSSTLLTEYGPTAAVHW</sequence>
<comment type="caution">
    <text evidence="1">The sequence shown here is derived from an EMBL/GenBank/DDBJ whole genome shotgun (WGS) entry which is preliminary data.</text>
</comment>
<evidence type="ECO:0000313" key="1">
    <source>
        <dbReference type="EMBL" id="GAL25799.1"/>
    </source>
</evidence>
<accession>A0ABQ0JAJ8</accession>
<name>A0ABQ0JAJ8_9VIBR</name>
<protein>
    <submittedName>
        <fullName evidence="1">Uncharacterized protein</fullName>
    </submittedName>
</protein>
<dbReference type="Proteomes" id="UP000029223">
    <property type="component" value="Unassembled WGS sequence"/>
</dbReference>
<dbReference type="EMBL" id="BBMS01000012">
    <property type="protein sequence ID" value="GAL25799.1"/>
    <property type="molecule type" value="Genomic_DNA"/>
</dbReference>
<keyword evidence="2" id="KW-1185">Reference proteome</keyword>
<reference evidence="2" key="1">
    <citation type="submission" date="2014-09" db="EMBL/GenBank/DDBJ databases">
        <title>Vibrio variabilis JCM 19239. (C206) whole genome shotgun sequence.</title>
        <authorList>
            <person name="Sawabe T."/>
            <person name="Meirelles P."/>
            <person name="Nakanishi M."/>
            <person name="Sayaka M."/>
            <person name="Hattori M."/>
            <person name="Ohkuma M."/>
        </authorList>
    </citation>
    <scope>NUCLEOTIDE SEQUENCE [LARGE SCALE GENOMIC DNA]</scope>
    <source>
        <strain evidence="2">JCM 19239</strain>
    </source>
</reference>
<gene>
    <name evidence="1" type="ORF">JCM19239_4286</name>
</gene>
<evidence type="ECO:0000313" key="2">
    <source>
        <dbReference type="Proteomes" id="UP000029223"/>
    </source>
</evidence>